<name>A0A0E9TKK5_ANGAN</name>
<organism evidence="1">
    <name type="scientific">Anguilla anguilla</name>
    <name type="common">European freshwater eel</name>
    <name type="synonym">Muraena anguilla</name>
    <dbReference type="NCBI Taxonomy" id="7936"/>
    <lineage>
        <taxon>Eukaryota</taxon>
        <taxon>Metazoa</taxon>
        <taxon>Chordata</taxon>
        <taxon>Craniata</taxon>
        <taxon>Vertebrata</taxon>
        <taxon>Euteleostomi</taxon>
        <taxon>Actinopterygii</taxon>
        <taxon>Neopterygii</taxon>
        <taxon>Teleostei</taxon>
        <taxon>Anguilliformes</taxon>
        <taxon>Anguillidae</taxon>
        <taxon>Anguilla</taxon>
    </lineage>
</organism>
<evidence type="ECO:0000313" key="1">
    <source>
        <dbReference type="EMBL" id="JAH54136.1"/>
    </source>
</evidence>
<dbReference type="AlphaFoldDB" id="A0A0E9TKK5"/>
<reference evidence="1" key="1">
    <citation type="submission" date="2014-11" db="EMBL/GenBank/DDBJ databases">
        <authorList>
            <person name="Amaro Gonzalez C."/>
        </authorList>
    </citation>
    <scope>NUCLEOTIDE SEQUENCE</scope>
</reference>
<dbReference type="EMBL" id="GBXM01054441">
    <property type="protein sequence ID" value="JAH54136.1"/>
    <property type="molecule type" value="Transcribed_RNA"/>
</dbReference>
<proteinExistence type="predicted"/>
<reference evidence="1" key="2">
    <citation type="journal article" date="2015" name="Fish Shellfish Immunol.">
        <title>Early steps in the European eel (Anguilla anguilla)-Vibrio vulnificus interaction in the gills: Role of the RtxA13 toxin.</title>
        <authorList>
            <person name="Callol A."/>
            <person name="Pajuelo D."/>
            <person name="Ebbesson L."/>
            <person name="Teles M."/>
            <person name="MacKenzie S."/>
            <person name="Amaro C."/>
        </authorList>
    </citation>
    <scope>NUCLEOTIDE SEQUENCE</scope>
</reference>
<accession>A0A0E9TKK5</accession>
<sequence>MFPTLLEEPTYESVRRQATPGKIHHCSKCSSFRNAGSHCGLMENQSF</sequence>
<protein>
    <submittedName>
        <fullName evidence="1">Uncharacterized protein</fullName>
    </submittedName>
</protein>